<dbReference type="Gene3D" id="3.40.190.10">
    <property type="entry name" value="Periplasmic binding protein-like II"/>
    <property type="match status" value="1"/>
</dbReference>
<dbReference type="EMBL" id="BAABFO010000005">
    <property type="protein sequence ID" value="GAA4327887.1"/>
    <property type="molecule type" value="Genomic_DNA"/>
</dbReference>
<dbReference type="CDD" id="cd07012">
    <property type="entry name" value="PBP2_Bug_TTT"/>
    <property type="match status" value="1"/>
</dbReference>
<sequence length="326" mass="34181">MHNKISISTIRRALGLATLLAPLAAGAGGFPAKPVQIVVPFGAGSITDVVARVIAEHMREGLGQPVIVENKPGVGGIVGAANVAKAPADGYTLLLGSNSTNAINQSLFKSLPYDPIKDLVPVSMAGEIPAVMIARADHRANTLQDVVDLAKAAPGRLTFGIGNTTNRVAGEMLQKAGKFEAVIVPYRGEPYGLTDLLGGQVDFMFLNLPVAYPHLQTGKVKAIALTGVRRVSAMPSIPVAGETLAGFSMPDGWLAFFAPAGTPPQIIRRLNEEIVAALDDAEVRKRLEATGGYVVKSSTPDELGERVASDAKRWADLIKAANIPLQ</sequence>
<comment type="caution">
    <text evidence="3">The sequence shown here is derived from an EMBL/GenBank/DDBJ whole genome shotgun (WGS) entry which is preliminary data.</text>
</comment>
<evidence type="ECO:0000256" key="1">
    <source>
        <dbReference type="ARBA" id="ARBA00006987"/>
    </source>
</evidence>
<name>A0ABP8GP65_9BURK</name>
<dbReference type="Gene3D" id="3.40.190.150">
    <property type="entry name" value="Bordetella uptake gene, domain 1"/>
    <property type="match status" value="1"/>
</dbReference>
<keyword evidence="2" id="KW-0732">Signal</keyword>
<feature type="signal peptide" evidence="2">
    <location>
        <begin position="1"/>
        <end position="27"/>
    </location>
</feature>
<dbReference type="PANTHER" id="PTHR42928">
    <property type="entry name" value="TRICARBOXYLATE-BINDING PROTEIN"/>
    <property type="match status" value="1"/>
</dbReference>
<keyword evidence="4" id="KW-1185">Reference proteome</keyword>
<dbReference type="PANTHER" id="PTHR42928:SF5">
    <property type="entry name" value="BLR1237 PROTEIN"/>
    <property type="match status" value="1"/>
</dbReference>
<evidence type="ECO:0000313" key="4">
    <source>
        <dbReference type="Proteomes" id="UP001501671"/>
    </source>
</evidence>
<dbReference type="RefSeq" id="WP_345247538.1">
    <property type="nucleotide sequence ID" value="NZ_BAABFO010000005.1"/>
</dbReference>
<dbReference type="InterPro" id="IPR042100">
    <property type="entry name" value="Bug_dom1"/>
</dbReference>
<evidence type="ECO:0000313" key="3">
    <source>
        <dbReference type="EMBL" id="GAA4327887.1"/>
    </source>
</evidence>
<gene>
    <name evidence="3" type="ORF">GCM10023144_13030</name>
</gene>
<dbReference type="PIRSF" id="PIRSF017082">
    <property type="entry name" value="YflP"/>
    <property type="match status" value="1"/>
</dbReference>
<organism evidence="3 4">
    <name type="scientific">Pigmentiphaga soli</name>
    <dbReference type="NCBI Taxonomy" id="1007095"/>
    <lineage>
        <taxon>Bacteria</taxon>
        <taxon>Pseudomonadati</taxon>
        <taxon>Pseudomonadota</taxon>
        <taxon>Betaproteobacteria</taxon>
        <taxon>Burkholderiales</taxon>
        <taxon>Alcaligenaceae</taxon>
        <taxon>Pigmentiphaga</taxon>
    </lineage>
</organism>
<dbReference type="SUPFAM" id="SSF53850">
    <property type="entry name" value="Periplasmic binding protein-like II"/>
    <property type="match status" value="1"/>
</dbReference>
<proteinExistence type="inferred from homology"/>
<dbReference type="Proteomes" id="UP001501671">
    <property type="component" value="Unassembled WGS sequence"/>
</dbReference>
<reference evidence="4" key="1">
    <citation type="journal article" date="2019" name="Int. J. Syst. Evol. Microbiol.">
        <title>The Global Catalogue of Microorganisms (GCM) 10K type strain sequencing project: providing services to taxonomists for standard genome sequencing and annotation.</title>
        <authorList>
            <consortium name="The Broad Institute Genomics Platform"/>
            <consortium name="The Broad Institute Genome Sequencing Center for Infectious Disease"/>
            <person name="Wu L."/>
            <person name="Ma J."/>
        </authorList>
    </citation>
    <scope>NUCLEOTIDE SEQUENCE [LARGE SCALE GENOMIC DNA]</scope>
    <source>
        <strain evidence="4">JCM 17666</strain>
    </source>
</reference>
<protein>
    <submittedName>
        <fullName evidence="3">Tripartite tricarboxylate transporter substrate binding protein</fullName>
    </submittedName>
</protein>
<comment type="similarity">
    <text evidence="1">Belongs to the UPF0065 (bug) family.</text>
</comment>
<evidence type="ECO:0000256" key="2">
    <source>
        <dbReference type="SAM" id="SignalP"/>
    </source>
</evidence>
<dbReference type="InterPro" id="IPR005064">
    <property type="entry name" value="BUG"/>
</dbReference>
<accession>A0ABP8GP65</accession>
<feature type="chain" id="PRO_5047124473" evidence="2">
    <location>
        <begin position="28"/>
        <end position="326"/>
    </location>
</feature>
<dbReference type="Pfam" id="PF03401">
    <property type="entry name" value="TctC"/>
    <property type="match status" value="1"/>
</dbReference>